<dbReference type="EMBL" id="JBHTAC010000004">
    <property type="protein sequence ID" value="MFC7242059.1"/>
    <property type="molecule type" value="Genomic_DNA"/>
</dbReference>
<dbReference type="PANTHER" id="PTHR30405">
    <property type="entry name" value="TRANSPOSASE"/>
    <property type="match status" value="1"/>
</dbReference>
<dbReference type="NCBIfam" id="TIGR01766">
    <property type="entry name" value="IS200/IS605 family accessory protein TnpB-like domain"/>
    <property type="match status" value="1"/>
</dbReference>
<feature type="domain" description="Cas12f1-like TNB" evidence="7">
    <location>
        <begin position="299"/>
        <end position="365"/>
    </location>
</feature>
<evidence type="ECO:0000259" key="6">
    <source>
        <dbReference type="Pfam" id="PF01385"/>
    </source>
</evidence>
<protein>
    <submittedName>
        <fullName evidence="8">RNA-guided endonuclease InsQ/TnpB family protein</fullName>
    </submittedName>
</protein>
<reference evidence="9" key="1">
    <citation type="journal article" date="2019" name="Int. J. Syst. Evol. Microbiol.">
        <title>The Global Catalogue of Microorganisms (GCM) 10K type strain sequencing project: providing services to taxonomists for standard genome sequencing and annotation.</title>
        <authorList>
            <consortium name="The Broad Institute Genomics Platform"/>
            <consortium name="The Broad Institute Genome Sequencing Center for Infectious Disease"/>
            <person name="Wu L."/>
            <person name="Ma J."/>
        </authorList>
    </citation>
    <scope>NUCLEOTIDE SEQUENCE [LARGE SCALE GENOMIC DNA]</scope>
    <source>
        <strain evidence="9">CGMCC 1.9106</strain>
    </source>
</reference>
<dbReference type="GO" id="GO:0004519">
    <property type="term" value="F:endonuclease activity"/>
    <property type="evidence" value="ECO:0007669"/>
    <property type="project" value="UniProtKB-KW"/>
</dbReference>
<accession>A0ABW2GUU3</accession>
<evidence type="ECO:0000256" key="1">
    <source>
        <dbReference type="ARBA" id="ARBA00008761"/>
    </source>
</evidence>
<organism evidence="8 9">
    <name type="scientific">Catellatospora aurea</name>
    <dbReference type="NCBI Taxonomy" id="1337874"/>
    <lineage>
        <taxon>Bacteria</taxon>
        <taxon>Bacillati</taxon>
        <taxon>Actinomycetota</taxon>
        <taxon>Actinomycetes</taxon>
        <taxon>Micromonosporales</taxon>
        <taxon>Micromonosporaceae</taxon>
        <taxon>Catellatospora</taxon>
    </lineage>
</organism>
<evidence type="ECO:0000256" key="3">
    <source>
        <dbReference type="ARBA" id="ARBA00022578"/>
    </source>
</evidence>
<evidence type="ECO:0000259" key="7">
    <source>
        <dbReference type="Pfam" id="PF07282"/>
    </source>
</evidence>
<keyword evidence="9" id="KW-1185">Reference proteome</keyword>
<dbReference type="Proteomes" id="UP001596392">
    <property type="component" value="Unassembled WGS sequence"/>
</dbReference>
<dbReference type="Pfam" id="PF07282">
    <property type="entry name" value="Cas12f1-like_TNB"/>
    <property type="match status" value="1"/>
</dbReference>
<comment type="caution">
    <text evidence="8">The sequence shown here is derived from an EMBL/GenBank/DDBJ whole genome shotgun (WGS) entry which is preliminary data.</text>
</comment>
<dbReference type="InterPro" id="IPR010095">
    <property type="entry name" value="Cas12f1-like_TNB"/>
</dbReference>
<comment type="similarity">
    <text evidence="2">In the N-terminal section; belongs to the transposase 2 family.</text>
</comment>
<keyword evidence="5" id="KW-0233">DNA recombination</keyword>
<evidence type="ECO:0000256" key="2">
    <source>
        <dbReference type="ARBA" id="ARBA00011044"/>
    </source>
</evidence>
<dbReference type="NCBIfam" id="NF040570">
    <property type="entry name" value="guided_TnpB"/>
    <property type="match status" value="1"/>
</dbReference>
<keyword evidence="8" id="KW-0540">Nuclease</keyword>
<dbReference type="InterPro" id="IPR001959">
    <property type="entry name" value="Transposase"/>
</dbReference>
<keyword evidence="8" id="KW-0378">Hydrolase</keyword>
<evidence type="ECO:0000256" key="5">
    <source>
        <dbReference type="ARBA" id="ARBA00023172"/>
    </source>
</evidence>
<keyword evidence="4" id="KW-0238">DNA-binding</keyword>
<dbReference type="Pfam" id="PF01385">
    <property type="entry name" value="OrfB_IS605"/>
    <property type="match status" value="1"/>
</dbReference>
<dbReference type="PANTHER" id="PTHR30405:SF11">
    <property type="entry name" value="RNA-GUIDED DNA ENDONUCLEASE RV2885C-RELATED"/>
    <property type="match status" value="1"/>
</dbReference>
<dbReference type="InterPro" id="IPR051399">
    <property type="entry name" value="RNA-guided_DNA_endo/Transpos"/>
</dbReference>
<evidence type="ECO:0000256" key="4">
    <source>
        <dbReference type="ARBA" id="ARBA00023125"/>
    </source>
</evidence>
<keyword evidence="3" id="KW-0815">Transposition</keyword>
<name>A0ABW2GUU3_9ACTN</name>
<evidence type="ECO:0000313" key="9">
    <source>
        <dbReference type="Proteomes" id="UP001596392"/>
    </source>
</evidence>
<sequence>MKIVVQVRLFPDAVQQAALRVTLDLCNEAANVASLLAHQKRVFGKQALQRLTYGRMKGMGLSAQPAIHVARKVAGAYAALRSNIAAGHLGRPGSRRRQAVEGKPIRFRRAAAQPYDDRCLSWQLANRTVSIWTVAGRSGPVPFRCSESQYATLATHRRGESDLVYRDGMWFLYATCEIPDVAAAEPDGFLGVDLGIANLAADSDDFQHSGKAVSRVRHRNQRLRAKLQRIGTKSAKRLLKRRRRKESRFAADTNHRIAKTIVTEAKRTGRGIALEDLGGIRDRVRLRRPRRVTLHSWAFHQLGQHIAYKAKRAGVAVAYVNPAYTSQQCSACGHITRANRPNQSTFHCRSCSFAEHADRNAARNIAARGAKDWAAVSLPNAA</sequence>
<gene>
    <name evidence="8" type="ORF">ACFQO7_06145</name>
</gene>
<proteinExistence type="inferred from homology"/>
<evidence type="ECO:0000313" key="8">
    <source>
        <dbReference type="EMBL" id="MFC7242059.1"/>
    </source>
</evidence>
<comment type="similarity">
    <text evidence="1">In the C-terminal section; belongs to the transposase 35 family.</text>
</comment>
<feature type="domain" description="Probable transposase IS891/IS1136/IS1341" evidence="6">
    <location>
        <begin position="177"/>
        <end position="268"/>
    </location>
</feature>
<keyword evidence="8" id="KW-0255">Endonuclease</keyword>
<dbReference type="RefSeq" id="WP_376805489.1">
    <property type="nucleotide sequence ID" value="NZ_JBHTAC010000004.1"/>
</dbReference>